<proteinExistence type="predicted"/>
<dbReference type="Gene3D" id="1.25.40.420">
    <property type="match status" value="1"/>
</dbReference>
<dbReference type="Pfam" id="PF07707">
    <property type="entry name" value="BACK"/>
    <property type="match status" value="1"/>
</dbReference>
<dbReference type="PANTHER" id="PTHR45774:SF3">
    <property type="entry name" value="BTB (POZ) DOMAIN-CONTAINING 2B-RELATED"/>
    <property type="match status" value="1"/>
</dbReference>
<dbReference type="SUPFAM" id="SSF54695">
    <property type="entry name" value="POZ domain"/>
    <property type="match status" value="1"/>
</dbReference>
<dbReference type="PANTHER" id="PTHR45774">
    <property type="entry name" value="BTB/POZ DOMAIN-CONTAINING"/>
    <property type="match status" value="1"/>
</dbReference>
<dbReference type="AlphaFoldDB" id="A0A087TH46"/>
<evidence type="ECO:0000313" key="3">
    <source>
        <dbReference type="Proteomes" id="UP000054359"/>
    </source>
</evidence>
<sequence>MEDSKIAWQKEHTSVISRLGHMLKEGLHCDVKFLVDSTYPATFEARKLILPSGSQVFERMFYTQSSEKTDIIQFPEIESLGFEKMLKYLYEDTIYFENDSEVFLTLICAEEFDVEPLKQICLRRLSGLKHSPDNIWIALALSKYFGLQTLEDHCVSFMIENAKHAVNSALFLKATANVLQFVLNLPLLRITEFELLYFVVKWAEYQKREASVPFKEILQPLLCSIHFPLIGLEEFRIFVNEKQNVSNVSDRLAIIHSLENTDPRALPEWCYKSSPRCNLTEKVSVNLVDTSSRRPAYTSIVKWFECEYEIRATFKNALYHDIQTMAVVWGNKPLPLDLPLDCNVRIMWKESLSFELNSVKKIDEMQEIMLNFDKRVFGSASRHQFMIRVDFKHPVRVFFLHDSKEQQGSMKCAFLRARAMTPGNKKIILNKGECVSNMTFIRR</sequence>
<dbReference type="SMART" id="SM00875">
    <property type="entry name" value="BACK"/>
    <property type="match status" value="1"/>
</dbReference>
<accession>A0A087TH46</accession>
<dbReference type="OrthoDB" id="45365at2759"/>
<dbReference type="GO" id="GO:0022008">
    <property type="term" value="P:neurogenesis"/>
    <property type="evidence" value="ECO:0007669"/>
    <property type="project" value="TreeGrafter"/>
</dbReference>
<dbReference type="EMBL" id="KK115210">
    <property type="protein sequence ID" value="KFM64435.1"/>
    <property type="molecule type" value="Genomic_DNA"/>
</dbReference>
<dbReference type="Proteomes" id="UP000054359">
    <property type="component" value="Unassembled WGS sequence"/>
</dbReference>
<evidence type="ECO:0000259" key="1">
    <source>
        <dbReference type="PROSITE" id="PS50097"/>
    </source>
</evidence>
<dbReference type="GO" id="GO:0005829">
    <property type="term" value="C:cytosol"/>
    <property type="evidence" value="ECO:0007669"/>
    <property type="project" value="TreeGrafter"/>
</dbReference>
<dbReference type="Pfam" id="PF00651">
    <property type="entry name" value="BTB"/>
    <property type="match status" value="1"/>
</dbReference>
<evidence type="ECO:0000313" key="2">
    <source>
        <dbReference type="EMBL" id="KFM64435.1"/>
    </source>
</evidence>
<dbReference type="InterPro" id="IPR000210">
    <property type="entry name" value="BTB/POZ_dom"/>
</dbReference>
<gene>
    <name evidence="2" type="ORF">X975_14050</name>
</gene>
<feature type="domain" description="BTB" evidence="1">
    <location>
        <begin position="29"/>
        <end position="98"/>
    </location>
</feature>
<organism evidence="2 3">
    <name type="scientific">Stegodyphus mimosarum</name>
    <name type="common">African social velvet spider</name>
    <dbReference type="NCBI Taxonomy" id="407821"/>
    <lineage>
        <taxon>Eukaryota</taxon>
        <taxon>Metazoa</taxon>
        <taxon>Ecdysozoa</taxon>
        <taxon>Arthropoda</taxon>
        <taxon>Chelicerata</taxon>
        <taxon>Arachnida</taxon>
        <taxon>Araneae</taxon>
        <taxon>Araneomorphae</taxon>
        <taxon>Entelegynae</taxon>
        <taxon>Eresoidea</taxon>
        <taxon>Eresidae</taxon>
        <taxon>Stegodyphus</taxon>
    </lineage>
</organism>
<dbReference type="InterPro" id="IPR011705">
    <property type="entry name" value="BACK"/>
</dbReference>
<dbReference type="Gene3D" id="3.30.710.10">
    <property type="entry name" value="Potassium Channel Kv1.1, Chain A"/>
    <property type="match status" value="1"/>
</dbReference>
<name>A0A087TH46_STEMI</name>
<reference evidence="2 3" key="1">
    <citation type="submission" date="2013-11" db="EMBL/GenBank/DDBJ databases">
        <title>Genome sequencing of Stegodyphus mimosarum.</title>
        <authorList>
            <person name="Bechsgaard J."/>
        </authorList>
    </citation>
    <scope>NUCLEOTIDE SEQUENCE [LARGE SCALE GENOMIC DNA]</scope>
</reference>
<protein>
    <submittedName>
        <fullName evidence="2">BTB/POZ domain-containing protein 1</fullName>
    </submittedName>
</protein>
<dbReference type="SMART" id="SM00225">
    <property type="entry name" value="BTB"/>
    <property type="match status" value="1"/>
</dbReference>
<dbReference type="PROSITE" id="PS50097">
    <property type="entry name" value="BTB"/>
    <property type="match status" value="1"/>
</dbReference>
<dbReference type="InterPro" id="IPR011333">
    <property type="entry name" value="SKP1/BTB/POZ_sf"/>
</dbReference>
<feature type="non-terminal residue" evidence="2">
    <location>
        <position position="443"/>
    </location>
</feature>
<keyword evidence="3" id="KW-1185">Reference proteome</keyword>
<dbReference type="STRING" id="407821.A0A087TH46"/>